<dbReference type="PANTHER" id="PTHR23177:SF35">
    <property type="entry name" value="RHO GTPASE-ACTIVATING PROTEIN GACA"/>
    <property type="match status" value="1"/>
</dbReference>
<comment type="caution">
    <text evidence="4">The sequence shown here is derived from an EMBL/GenBank/DDBJ whole genome shotgun (WGS) entry which is preliminary data.</text>
</comment>
<dbReference type="GO" id="GO:0005096">
    <property type="term" value="F:GTPase activator activity"/>
    <property type="evidence" value="ECO:0007669"/>
    <property type="project" value="UniProtKB-KW"/>
</dbReference>
<evidence type="ECO:0000259" key="3">
    <source>
        <dbReference type="PROSITE" id="PS50238"/>
    </source>
</evidence>
<gene>
    <name evidence="4" type="ORF">PHYBOEH_011417</name>
</gene>
<proteinExistence type="predicted"/>
<feature type="domain" description="Rho-GAP" evidence="3">
    <location>
        <begin position="155"/>
        <end position="302"/>
    </location>
</feature>
<dbReference type="GO" id="GO:0007165">
    <property type="term" value="P:signal transduction"/>
    <property type="evidence" value="ECO:0007669"/>
    <property type="project" value="InterPro"/>
</dbReference>
<name>A0A8T1WZC7_9STRA</name>
<feature type="region of interest" description="Disordered" evidence="2">
    <location>
        <begin position="17"/>
        <end position="46"/>
    </location>
</feature>
<dbReference type="PROSITE" id="PS50238">
    <property type="entry name" value="RHOGAP"/>
    <property type="match status" value="1"/>
</dbReference>
<evidence type="ECO:0000313" key="4">
    <source>
        <dbReference type="EMBL" id="KAG7398244.1"/>
    </source>
</evidence>
<dbReference type="AlphaFoldDB" id="A0A8T1WZC7"/>
<evidence type="ECO:0000256" key="1">
    <source>
        <dbReference type="ARBA" id="ARBA00022468"/>
    </source>
</evidence>
<dbReference type="EMBL" id="JAGDFL010000086">
    <property type="protein sequence ID" value="KAG7398244.1"/>
    <property type="molecule type" value="Genomic_DNA"/>
</dbReference>
<keyword evidence="5" id="KW-1185">Reference proteome</keyword>
<dbReference type="SMART" id="SM00324">
    <property type="entry name" value="RhoGAP"/>
    <property type="match status" value="1"/>
</dbReference>
<dbReference type="PANTHER" id="PTHR23177">
    <property type="entry name" value="MKIAA1688 PROTEIN"/>
    <property type="match status" value="1"/>
</dbReference>
<dbReference type="Pfam" id="PF00620">
    <property type="entry name" value="RhoGAP"/>
    <property type="match status" value="1"/>
</dbReference>
<dbReference type="InterPro" id="IPR044785">
    <property type="entry name" value="RopGAP1-5"/>
</dbReference>
<dbReference type="Proteomes" id="UP000693981">
    <property type="component" value="Unassembled WGS sequence"/>
</dbReference>
<accession>A0A8T1WZC7</accession>
<evidence type="ECO:0000256" key="2">
    <source>
        <dbReference type="SAM" id="MobiDB-lite"/>
    </source>
</evidence>
<feature type="region of interest" description="Disordered" evidence="2">
    <location>
        <begin position="67"/>
        <end position="95"/>
    </location>
</feature>
<reference evidence="4" key="1">
    <citation type="submission" date="2021-02" db="EMBL/GenBank/DDBJ databases">
        <authorList>
            <person name="Palmer J.M."/>
        </authorList>
    </citation>
    <scope>NUCLEOTIDE SEQUENCE</scope>
    <source>
        <strain evidence="4">SCRP23</strain>
    </source>
</reference>
<evidence type="ECO:0000313" key="5">
    <source>
        <dbReference type="Proteomes" id="UP000693981"/>
    </source>
</evidence>
<sequence>MLLSLGSSLLSMCDRSTRYPKSQDLNLPSRPPDKQEDEADISITCGDSPGSVSALTHYEITPSVDVGAISSSGANEDSNEANNVPPSAPPSPVAILETDSDIDAETTPFLVTSHGIWVSCPYKVREEMHVTYNSEFARYEGLPDAWRNLNHQFGVPVEEVPKREVLGYDNKLPAVLEMMKTRFLAHNGARTEGVFRLAPEKHLYASVKRSINDGCFDDCSDVHVLASLIKAWFRELPVRLFDTLPICELEDPHPKAALQALETLPALQRSITFWLLDLLNEVVGNERENKMTAKSMGEPPRY</sequence>
<dbReference type="CDD" id="cd00159">
    <property type="entry name" value="RhoGAP"/>
    <property type="match status" value="1"/>
</dbReference>
<dbReference type="OrthoDB" id="185175at2759"/>
<organism evidence="4 5">
    <name type="scientific">Phytophthora boehmeriae</name>
    <dbReference type="NCBI Taxonomy" id="109152"/>
    <lineage>
        <taxon>Eukaryota</taxon>
        <taxon>Sar</taxon>
        <taxon>Stramenopiles</taxon>
        <taxon>Oomycota</taxon>
        <taxon>Peronosporomycetes</taxon>
        <taxon>Peronosporales</taxon>
        <taxon>Peronosporaceae</taxon>
        <taxon>Phytophthora</taxon>
    </lineage>
</organism>
<protein>
    <recommendedName>
        <fullName evidence="3">Rho-GAP domain-containing protein</fullName>
    </recommendedName>
</protein>
<dbReference type="InterPro" id="IPR000198">
    <property type="entry name" value="RhoGAP_dom"/>
</dbReference>
<keyword evidence="1" id="KW-0343">GTPase activation</keyword>